<keyword evidence="5" id="KW-0732">Signal</keyword>
<evidence type="ECO:0000256" key="3">
    <source>
        <dbReference type="ARBA" id="ARBA00022692"/>
    </source>
</evidence>
<dbReference type="FunFam" id="2.60.40.60:FF:000011">
    <property type="entry name" value="Cadherin 1"/>
    <property type="match status" value="1"/>
</dbReference>
<dbReference type="InterPro" id="IPR039808">
    <property type="entry name" value="Cadherin"/>
</dbReference>
<feature type="non-terminal residue" evidence="16">
    <location>
        <position position="1"/>
    </location>
</feature>
<evidence type="ECO:0000259" key="15">
    <source>
        <dbReference type="PROSITE" id="PS50268"/>
    </source>
</evidence>
<dbReference type="GO" id="GO:0005912">
    <property type="term" value="C:adherens junction"/>
    <property type="evidence" value="ECO:0007669"/>
    <property type="project" value="TreeGrafter"/>
</dbReference>
<dbReference type="GO" id="GO:0044331">
    <property type="term" value="P:cell-cell adhesion mediated by cadherin"/>
    <property type="evidence" value="ECO:0007669"/>
    <property type="project" value="TreeGrafter"/>
</dbReference>
<keyword evidence="6" id="KW-0677">Repeat</keyword>
<dbReference type="GO" id="GO:0034332">
    <property type="term" value="P:adherens junction organization"/>
    <property type="evidence" value="ECO:0007669"/>
    <property type="project" value="TreeGrafter"/>
</dbReference>
<keyword evidence="2" id="KW-1003">Cell membrane</keyword>
<organism evidence="16 17">
    <name type="scientific">Centropus bengalensis</name>
    <name type="common">lesser coucal</name>
    <dbReference type="NCBI Taxonomy" id="1463675"/>
    <lineage>
        <taxon>Eukaryota</taxon>
        <taxon>Metazoa</taxon>
        <taxon>Chordata</taxon>
        <taxon>Craniata</taxon>
        <taxon>Vertebrata</taxon>
        <taxon>Euteleostomi</taxon>
        <taxon>Archelosauria</taxon>
        <taxon>Archosauria</taxon>
        <taxon>Dinosauria</taxon>
        <taxon>Saurischia</taxon>
        <taxon>Theropoda</taxon>
        <taxon>Coelurosauria</taxon>
        <taxon>Aves</taxon>
        <taxon>Neognathae</taxon>
        <taxon>Neoaves</taxon>
        <taxon>Otidimorphae</taxon>
        <taxon>Cuculiformes</taxon>
        <taxon>Centropidae</taxon>
        <taxon>Centropus</taxon>
    </lineage>
</organism>
<dbReference type="PANTHER" id="PTHR24027:SF419">
    <property type="entry name" value="CADHERIN-17"/>
    <property type="match status" value="1"/>
</dbReference>
<keyword evidence="8" id="KW-0130">Cell adhesion</keyword>
<keyword evidence="7 14" id="KW-0106">Calcium</keyword>
<feature type="non-terminal residue" evidence="16">
    <location>
        <position position="739"/>
    </location>
</feature>
<evidence type="ECO:0000256" key="4">
    <source>
        <dbReference type="ARBA" id="ARBA00022723"/>
    </source>
</evidence>
<dbReference type="PROSITE" id="PS50268">
    <property type="entry name" value="CADHERIN_2"/>
    <property type="match status" value="4"/>
</dbReference>
<evidence type="ECO:0000313" key="17">
    <source>
        <dbReference type="Proteomes" id="UP000632886"/>
    </source>
</evidence>
<dbReference type="InterPro" id="IPR002126">
    <property type="entry name" value="Cadherin-like_dom"/>
</dbReference>
<comment type="caution">
    <text evidence="16">The sequence shown here is derived from an EMBL/GenBank/DDBJ whole genome shotgun (WGS) entry which is preliminary data.</text>
</comment>
<dbReference type="FunFam" id="2.60.40.60:FF:000163">
    <property type="entry name" value="Cadherin 17"/>
    <property type="match status" value="1"/>
</dbReference>
<dbReference type="FunFam" id="2.60.40.60:FF:000188">
    <property type="entry name" value="Cadherin 17"/>
    <property type="match status" value="1"/>
</dbReference>
<dbReference type="GO" id="GO:0008013">
    <property type="term" value="F:beta-catenin binding"/>
    <property type="evidence" value="ECO:0007669"/>
    <property type="project" value="TreeGrafter"/>
</dbReference>
<gene>
    <name evidence="16" type="primary">Cdh17</name>
    <name evidence="16" type="ORF">CENBEN_R12035</name>
</gene>
<evidence type="ECO:0000313" key="16">
    <source>
        <dbReference type="EMBL" id="NXX90759.1"/>
    </source>
</evidence>
<dbReference type="Pfam" id="PF00028">
    <property type="entry name" value="Cadherin"/>
    <property type="match status" value="4"/>
</dbReference>
<keyword evidence="11" id="KW-0325">Glycoprotein</keyword>
<protein>
    <recommendedName>
        <fullName evidence="12">Cadherin-17</fullName>
    </recommendedName>
    <alternativeName>
        <fullName evidence="13">Liver-intestine cadherin</fullName>
    </alternativeName>
</protein>
<proteinExistence type="predicted"/>
<sequence>TGPLKDMDFHIPEGGGVRFVYQFTLEPPAVSFRASGEKDGIIDIVPRTGILYLNGSLDWENKTVHRLQVESLDEEGNVVNGPYSVTIYVEDINDNPPEFDQLKYTGVVRQNSRPGKPFMHVHATDRDDPTTPHAQLTYSILHHFPNPYPEMLFQINNVTGEISPSRTGSYYLDPQKQDTFTLVVTVKDMRGMTTNAFTSSADVVITVKESLWKAPSVIRIQENSTQVHPVNISQVVHSNEAGVIYDIFEKEKLPRLPFSIDQNGVIYVTEPLDREEKDTYVFYVVTKDNVGDLVDKPLQIHVIVEDINDNPPVCQQPLTVIEVQENEGVGSNIGTLFATDMDEEDTLNSRLQFRIESQAPAVPENNLFYIQQDTGVLQLITRSLNKRIASNYSLKVLVTDAVFQTTCDILIHVIDINDEIPIFEKSDYNSVAVEENLPVGTVILEIQAIDGDEPATGSSYIIYQVKEGDPNNTFVIDTDAETNRGFVKINKALDFETAPEYNLVINATNPKPLVPGVQYNSSSLTLFKVFVTNVDEPPVFHKTVYKGEVSEDIPVNTLVMTVEAYDPEGDTVREEGQYMSSGKIQCWFENNRVSLSIMPLKHIMQTSWKPQDSSCFSYNAAQKSKTTLVLHLRDVNDNPPRLRMDYPPFFCYPLSGGERALIEAIDDDKQWYFSTFSFSLVDDMNTRNNWAISKVNATHAYLSPKHANFEEKVYHVPVIINDNGKPPLEGKVNLEGILC</sequence>
<dbReference type="InterPro" id="IPR020894">
    <property type="entry name" value="Cadherin_CS"/>
</dbReference>
<dbReference type="FunFam" id="2.60.40.60:FF:000183">
    <property type="entry name" value="Cadherin 17"/>
    <property type="match status" value="1"/>
</dbReference>
<evidence type="ECO:0000256" key="5">
    <source>
        <dbReference type="ARBA" id="ARBA00022729"/>
    </source>
</evidence>
<evidence type="ECO:0000256" key="1">
    <source>
        <dbReference type="ARBA" id="ARBA00004251"/>
    </source>
</evidence>
<dbReference type="GO" id="GO:0005509">
    <property type="term" value="F:calcium ion binding"/>
    <property type="evidence" value="ECO:0007669"/>
    <property type="project" value="UniProtKB-UniRule"/>
</dbReference>
<keyword evidence="10" id="KW-0472">Membrane</keyword>
<dbReference type="GO" id="GO:0016339">
    <property type="term" value="P:calcium-dependent cell-cell adhesion via plasma membrane cell adhesion molecules"/>
    <property type="evidence" value="ECO:0007669"/>
    <property type="project" value="TreeGrafter"/>
</dbReference>
<dbReference type="Proteomes" id="UP000632886">
    <property type="component" value="Unassembled WGS sequence"/>
</dbReference>
<keyword evidence="4" id="KW-0479">Metal-binding</keyword>
<dbReference type="InterPro" id="IPR015919">
    <property type="entry name" value="Cadherin-like_sf"/>
</dbReference>
<evidence type="ECO:0000256" key="7">
    <source>
        <dbReference type="ARBA" id="ARBA00022837"/>
    </source>
</evidence>
<dbReference type="SUPFAM" id="SSF49313">
    <property type="entry name" value="Cadherin-like"/>
    <property type="match status" value="7"/>
</dbReference>
<dbReference type="Gene3D" id="2.60.40.60">
    <property type="entry name" value="Cadherins"/>
    <property type="match status" value="7"/>
</dbReference>
<evidence type="ECO:0000256" key="6">
    <source>
        <dbReference type="ARBA" id="ARBA00022737"/>
    </source>
</evidence>
<dbReference type="FunFam" id="2.60.40.60:FF:000152">
    <property type="entry name" value="Cadherin 17"/>
    <property type="match status" value="1"/>
</dbReference>
<evidence type="ECO:0000256" key="12">
    <source>
        <dbReference type="ARBA" id="ARBA00069590"/>
    </source>
</evidence>
<dbReference type="GO" id="GO:0007156">
    <property type="term" value="P:homophilic cell adhesion via plasma membrane adhesion molecules"/>
    <property type="evidence" value="ECO:0007669"/>
    <property type="project" value="InterPro"/>
</dbReference>
<dbReference type="AlphaFoldDB" id="A0A852LI37"/>
<dbReference type="GO" id="GO:0007043">
    <property type="term" value="P:cell-cell junction assembly"/>
    <property type="evidence" value="ECO:0007669"/>
    <property type="project" value="TreeGrafter"/>
</dbReference>
<feature type="domain" description="Cadherin" evidence="15">
    <location>
        <begin position="425"/>
        <end position="540"/>
    </location>
</feature>
<dbReference type="GO" id="GO:0045296">
    <property type="term" value="F:cadherin binding"/>
    <property type="evidence" value="ECO:0007669"/>
    <property type="project" value="TreeGrafter"/>
</dbReference>
<feature type="domain" description="Cadherin" evidence="15">
    <location>
        <begin position="6"/>
        <end position="99"/>
    </location>
</feature>
<dbReference type="PROSITE" id="PS00232">
    <property type="entry name" value="CADHERIN_1"/>
    <property type="match status" value="3"/>
</dbReference>
<comment type="subcellular location">
    <subcellularLocation>
        <location evidence="1">Cell membrane</location>
        <topology evidence="1">Single-pass type I membrane protein</topology>
    </subcellularLocation>
</comment>
<keyword evidence="3" id="KW-0812">Transmembrane</keyword>
<dbReference type="PRINTS" id="PR00205">
    <property type="entry name" value="CADHERIN"/>
</dbReference>
<evidence type="ECO:0000256" key="2">
    <source>
        <dbReference type="ARBA" id="ARBA00022475"/>
    </source>
</evidence>
<reference evidence="16 17" key="1">
    <citation type="submission" date="2020-02" db="EMBL/GenBank/DDBJ databases">
        <title>Bird 10,000 Genomes (B10K) Project - Family phase.</title>
        <authorList>
            <person name="Zhang G."/>
        </authorList>
    </citation>
    <scope>NUCLEOTIDE SEQUENCE [LARGE SCALE GENOMIC DNA]</scope>
    <source>
        <strain evidence="16">B10K-DU-017-21</strain>
    </source>
</reference>
<keyword evidence="17" id="KW-1185">Reference proteome</keyword>
<dbReference type="CDD" id="cd11304">
    <property type="entry name" value="Cadherin_repeat"/>
    <property type="match status" value="5"/>
</dbReference>
<keyword evidence="9" id="KW-1133">Transmembrane helix</keyword>
<feature type="domain" description="Cadherin" evidence="15">
    <location>
        <begin position="315"/>
        <end position="423"/>
    </location>
</feature>
<dbReference type="SMART" id="SM00112">
    <property type="entry name" value="CA"/>
    <property type="match status" value="5"/>
</dbReference>
<evidence type="ECO:0000256" key="13">
    <source>
        <dbReference type="ARBA" id="ARBA00083691"/>
    </source>
</evidence>
<dbReference type="GO" id="GO:0000902">
    <property type="term" value="P:cell morphogenesis"/>
    <property type="evidence" value="ECO:0007669"/>
    <property type="project" value="TreeGrafter"/>
</dbReference>
<dbReference type="PANTHER" id="PTHR24027">
    <property type="entry name" value="CADHERIN-23"/>
    <property type="match status" value="1"/>
</dbReference>
<dbReference type="GO" id="GO:0016477">
    <property type="term" value="P:cell migration"/>
    <property type="evidence" value="ECO:0007669"/>
    <property type="project" value="TreeGrafter"/>
</dbReference>
<dbReference type="EMBL" id="WBNK01000186">
    <property type="protein sequence ID" value="NXX90759.1"/>
    <property type="molecule type" value="Genomic_DNA"/>
</dbReference>
<evidence type="ECO:0000256" key="10">
    <source>
        <dbReference type="ARBA" id="ARBA00023136"/>
    </source>
</evidence>
<dbReference type="GO" id="GO:0016342">
    <property type="term" value="C:catenin complex"/>
    <property type="evidence" value="ECO:0007669"/>
    <property type="project" value="TreeGrafter"/>
</dbReference>
<feature type="domain" description="Cadherin" evidence="15">
    <location>
        <begin position="100"/>
        <end position="314"/>
    </location>
</feature>
<name>A0A852LI37_9AVES</name>
<evidence type="ECO:0000256" key="14">
    <source>
        <dbReference type="PROSITE-ProRule" id="PRU00043"/>
    </source>
</evidence>
<evidence type="ECO:0000256" key="11">
    <source>
        <dbReference type="ARBA" id="ARBA00023180"/>
    </source>
</evidence>
<dbReference type="FunFam" id="2.60.40.60:FF:000151">
    <property type="entry name" value="Cadherin 17"/>
    <property type="match status" value="1"/>
</dbReference>
<accession>A0A852LI37</accession>
<evidence type="ECO:0000256" key="9">
    <source>
        <dbReference type="ARBA" id="ARBA00022989"/>
    </source>
</evidence>
<evidence type="ECO:0000256" key="8">
    <source>
        <dbReference type="ARBA" id="ARBA00022889"/>
    </source>
</evidence>